<dbReference type="InterPro" id="IPR051532">
    <property type="entry name" value="Ester_Hydrolysis_Enzymes"/>
</dbReference>
<protein>
    <recommendedName>
        <fullName evidence="1">SGNH hydrolase-type esterase domain-containing protein</fullName>
    </recommendedName>
</protein>
<dbReference type="PANTHER" id="PTHR30383">
    <property type="entry name" value="THIOESTERASE 1/PROTEASE 1/LYSOPHOSPHOLIPASE L1"/>
    <property type="match status" value="1"/>
</dbReference>
<dbReference type="eggNOG" id="COG2755">
    <property type="taxonomic scope" value="Bacteria"/>
</dbReference>
<dbReference type="KEGG" id="sdr:SCD_n01343"/>
<dbReference type="Gene3D" id="3.40.50.1110">
    <property type="entry name" value="SGNH hydrolase"/>
    <property type="match status" value="1"/>
</dbReference>
<proteinExistence type="predicted"/>
<dbReference type="OrthoDB" id="2513075at2"/>
<dbReference type="HOGENOM" id="CLU_754243_0_0_4"/>
<sequence>MKFIFPFKDVSKLLLLLFAVVVLAGSGYRDTDVRLSRWFANGLAGKKICFVGDSTTSNATMLFKELNDFYAKEGEALYGVESILNYGENGASLSEFLRDRVTYGLTASIAAQADLYVISYGINDVRLGQTTENQLVSRLTSAVNSIRAGVPNADIVLRMPNSLLSVDINGYGFVKPNNNAQAYSTLLRNAYKRLENQWDNVVVLDTQDRVFGQVSPPSSTNMSDQLHPSSTGYILSAKVLVDLIGQKQPYDTAQAARARVSKPSAPYTLYSRAVEDPSYYDLVATGRWVASSIVGVSNGYVDFDWPKNKSGDIRCGDILQMARNHAFSLPSNCTIAPIGQNTRIYNLGRSLPPITMTGGTVNIWRAK</sequence>
<dbReference type="Proteomes" id="UP000015559">
    <property type="component" value="Chromosome"/>
</dbReference>
<dbReference type="SUPFAM" id="SSF52266">
    <property type="entry name" value="SGNH hydrolase"/>
    <property type="match status" value="1"/>
</dbReference>
<evidence type="ECO:0000313" key="3">
    <source>
        <dbReference type="Proteomes" id="UP000015559"/>
    </source>
</evidence>
<gene>
    <name evidence="2" type="ORF">SCD_n01343</name>
</gene>
<dbReference type="RefSeq" id="WP_009205876.1">
    <property type="nucleotide sequence ID" value="NC_022357.1"/>
</dbReference>
<dbReference type="Pfam" id="PF13472">
    <property type="entry name" value="Lipase_GDSL_2"/>
    <property type="match status" value="1"/>
</dbReference>
<dbReference type="PANTHER" id="PTHR30383:SF5">
    <property type="entry name" value="SGNH HYDROLASE-TYPE ESTERASE DOMAIN-CONTAINING PROTEIN"/>
    <property type="match status" value="1"/>
</dbReference>
<evidence type="ECO:0000259" key="1">
    <source>
        <dbReference type="Pfam" id="PF13472"/>
    </source>
</evidence>
<dbReference type="CDD" id="cd00229">
    <property type="entry name" value="SGNH_hydrolase"/>
    <property type="match status" value="1"/>
</dbReference>
<dbReference type="InterPro" id="IPR013830">
    <property type="entry name" value="SGNH_hydro"/>
</dbReference>
<keyword evidence="3" id="KW-1185">Reference proteome</keyword>
<accession>S6AA35</accession>
<feature type="domain" description="SGNH hydrolase-type esterase" evidence="1">
    <location>
        <begin position="50"/>
        <end position="233"/>
    </location>
</feature>
<dbReference type="GO" id="GO:0004622">
    <property type="term" value="F:phosphatidylcholine lysophospholipase activity"/>
    <property type="evidence" value="ECO:0007669"/>
    <property type="project" value="TreeGrafter"/>
</dbReference>
<dbReference type="STRING" id="1163617.SCD_n01343"/>
<dbReference type="EMBL" id="AP013066">
    <property type="protein sequence ID" value="BAN35170.1"/>
    <property type="molecule type" value="Genomic_DNA"/>
</dbReference>
<evidence type="ECO:0000313" key="2">
    <source>
        <dbReference type="EMBL" id="BAN35170.1"/>
    </source>
</evidence>
<reference evidence="2 3" key="1">
    <citation type="journal article" date="2012" name="Appl. Environ. Microbiol.">
        <title>Draft genome sequence of a psychrotolerant sulfur-oxidizing bacterium, Sulfuricella denitrificans skB26, and proteomic insights into cold adaptation.</title>
        <authorList>
            <person name="Watanabe T."/>
            <person name="Kojima H."/>
            <person name="Fukui M."/>
        </authorList>
    </citation>
    <scope>NUCLEOTIDE SEQUENCE [LARGE SCALE GENOMIC DNA]</scope>
    <source>
        <strain evidence="3">skB26</strain>
    </source>
</reference>
<name>S6AA35_SULDS</name>
<dbReference type="InterPro" id="IPR036514">
    <property type="entry name" value="SGNH_hydro_sf"/>
</dbReference>
<dbReference type="AlphaFoldDB" id="S6AA35"/>
<organism evidence="2 3">
    <name type="scientific">Sulfuricella denitrificans (strain DSM 22764 / NBRC 105220 / skB26)</name>
    <dbReference type="NCBI Taxonomy" id="1163617"/>
    <lineage>
        <taxon>Bacteria</taxon>
        <taxon>Pseudomonadati</taxon>
        <taxon>Pseudomonadota</taxon>
        <taxon>Betaproteobacteria</taxon>
        <taxon>Nitrosomonadales</taxon>
        <taxon>Sulfuricellaceae</taxon>
        <taxon>Sulfuricella</taxon>
    </lineage>
</organism>